<gene>
    <name evidence="3" type="ORF">B5P45_26290</name>
</gene>
<name>A0A2N9VSP5_9HYPH</name>
<dbReference type="InterPro" id="IPR024331">
    <property type="entry name" value="DUF3859"/>
</dbReference>
<sequence>MATFRRARYLVLLISLMVGNTGLATAQEETPAIEIVDWGLTSAKEVGSEVSPDTPTGLNRLVEGPVNVTRTENIHACIGTSFGVLYEASDIGDTGVLPISVVVLHPLIRTPDGRSMQKSSWPDSAVQQQRYAGWVFERDFELVSGAWTISLRDLSGKELAAKSFKVIAGNCPIS</sequence>
<evidence type="ECO:0000313" key="4">
    <source>
        <dbReference type="Proteomes" id="UP000232163"/>
    </source>
</evidence>
<dbReference type="Proteomes" id="UP000232163">
    <property type="component" value="Unassembled WGS sequence"/>
</dbReference>
<dbReference type="OrthoDB" id="8116914at2"/>
<keyword evidence="1" id="KW-0732">Signal</keyword>
<evidence type="ECO:0000313" key="3">
    <source>
        <dbReference type="EMBL" id="PIO42513.1"/>
    </source>
</evidence>
<dbReference type="EMBL" id="MZMT01000053">
    <property type="protein sequence ID" value="PIO42513.1"/>
    <property type="molecule type" value="Genomic_DNA"/>
</dbReference>
<dbReference type="Gene3D" id="2.60.40.2390">
    <property type="match status" value="1"/>
</dbReference>
<feature type="signal peptide" evidence="1">
    <location>
        <begin position="1"/>
        <end position="26"/>
    </location>
</feature>
<evidence type="ECO:0000259" key="2">
    <source>
        <dbReference type="Pfam" id="PF12975"/>
    </source>
</evidence>
<proteinExistence type="predicted"/>
<evidence type="ECO:0000256" key="1">
    <source>
        <dbReference type="SAM" id="SignalP"/>
    </source>
</evidence>
<reference evidence="3 4" key="1">
    <citation type="journal article" date="2017" name="Int J Environ Stud">
        <title>Does the Miocene-Pliocene relict legume Oxytropis triphylla form nitrogen-fixing nodules with a combination of bacterial strains?</title>
        <authorList>
            <person name="Safronova V."/>
            <person name="Belimov A."/>
            <person name="Sazanova A."/>
            <person name="Kuznetsova I."/>
            <person name="Popova J."/>
            <person name="Andronov E."/>
            <person name="Verkhozina A."/>
            <person name="Tikhonovich I."/>
        </authorList>
    </citation>
    <scope>NUCLEOTIDE SEQUENCE [LARGE SCALE GENOMIC DNA]</scope>
    <source>
        <strain evidence="3 4">Tri-38</strain>
    </source>
</reference>
<comment type="caution">
    <text evidence="3">The sequence shown here is derived from an EMBL/GenBank/DDBJ whole genome shotgun (WGS) entry which is preliminary data.</text>
</comment>
<protein>
    <recommendedName>
        <fullName evidence="2">DUF3859 domain-containing protein</fullName>
    </recommendedName>
</protein>
<dbReference type="AlphaFoldDB" id="A0A2N9VSP5"/>
<dbReference type="KEGG" id="pht:BLM14_15830"/>
<organism evidence="3 4">
    <name type="scientific">Phyllobacterium zundukense</name>
    <dbReference type="NCBI Taxonomy" id="1867719"/>
    <lineage>
        <taxon>Bacteria</taxon>
        <taxon>Pseudomonadati</taxon>
        <taxon>Pseudomonadota</taxon>
        <taxon>Alphaproteobacteria</taxon>
        <taxon>Hyphomicrobiales</taxon>
        <taxon>Phyllobacteriaceae</taxon>
        <taxon>Phyllobacterium</taxon>
    </lineage>
</organism>
<dbReference type="RefSeq" id="WP_100000315.1">
    <property type="nucleotide sequence ID" value="NZ_CP017940.1"/>
</dbReference>
<accession>A0A2N9VSP5</accession>
<keyword evidence="4" id="KW-1185">Reference proteome</keyword>
<feature type="domain" description="DUF3859" evidence="2">
    <location>
        <begin position="33"/>
        <end position="166"/>
    </location>
</feature>
<feature type="chain" id="PRO_5014744405" description="DUF3859 domain-containing protein" evidence="1">
    <location>
        <begin position="27"/>
        <end position="174"/>
    </location>
</feature>
<dbReference type="Pfam" id="PF12975">
    <property type="entry name" value="DUF3859"/>
    <property type="match status" value="1"/>
</dbReference>